<dbReference type="GO" id="GO:0005524">
    <property type="term" value="F:ATP binding"/>
    <property type="evidence" value="ECO:0007669"/>
    <property type="project" value="UniProtKB-KW"/>
</dbReference>
<evidence type="ECO:0000256" key="2">
    <source>
        <dbReference type="ARBA" id="ARBA00012513"/>
    </source>
</evidence>
<reference evidence="12" key="1">
    <citation type="journal article" date="2020" name="Stud. Mycol.">
        <title>101 Dothideomycetes genomes: a test case for predicting lifestyles and emergence of pathogens.</title>
        <authorList>
            <person name="Haridas S."/>
            <person name="Albert R."/>
            <person name="Binder M."/>
            <person name="Bloem J."/>
            <person name="Labutti K."/>
            <person name="Salamov A."/>
            <person name="Andreopoulos B."/>
            <person name="Baker S."/>
            <person name="Barry K."/>
            <person name="Bills G."/>
            <person name="Bluhm B."/>
            <person name="Cannon C."/>
            <person name="Castanera R."/>
            <person name="Culley D."/>
            <person name="Daum C."/>
            <person name="Ezra D."/>
            <person name="Gonzalez J."/>
            <person name="Henrissat B."/>
            <person name="Kuo A."/>
            <person name="Liang C."/>
            <person name="Lipzen A."/>
            <person name="Lutzoni F."/>
            <person name="Magnuson J."/>
            <person name="Mondo S."/>
            <person name="Nolan M."/>
            <person name="Ohm R."/>
            <person name="Pangilinan J."/>
            <person name="Park H.-J."/>
            <person name="Ramirez L."/>
            <person name="Alfaro M."/>
            <person name="Sun H."/>
            <person name="Tritt A."/>
            <person name="Yoshinaga Y."/>
            <person name="Zwiers L.-H."/>
            <person name="Turgeon B."/>
            <person name="Goodwin S."/>
            <person name="Spatafora J."/>
            <person name="Crous P."/>
            <person name="Grigoriev I."/>
        </authorList>
    </citation>
    <scope>NUCLEOTIDE SEQUENCE</scope>
    <source>
        <strain evidence="12">CBS 207.26</strain>
    </source>
</reference>
<dbReference type="InterPro" id="IPR011009">
    <property type="entry name" value="Kinase-like_dom_sf"/>
</dbReference>
<sequence length="220" mass="24272">MPTATTKAPGLPSSNCSRSLPSTAFQLFFDADLTTIHAQAGEDSIREGTFGSVKRAKWRPQHSSAQTPEVVAMKEFNLAKTGERTERGTEHVFEADAGRHVRIEIMGRCNYPNLVKLRGVAFKETEDNLTSPLLVMEAADDVYPDLEVWCQRAARPSFATILKIASGITKSLNALHQLGAIHADLKPRNALMFKNGDTWVPKLADQRGGYHQPNLRNSLT</sequence>
<dbReference type="GO" id="GO:0004674">
    <property type="term" value="F:protein serine/threonine kinase activity"/>
    <property type="evidence" value="ECO:0007669"/>
    <property type="project" value="UniProtKB-KW"/>
</dbReference>
<dbReference type="SUPFAM" id="SSF56112">
    <property type="entry name" value="Protein kinase-like (PK-like)"/>
    <property type="match status" value="1"/>
</dbReference>
<evidence type="ECO:0000259" key="11">
    <source>
        <dbReference type="PROSITE" id="PS50011"/>
    </source>
</evidence>
<evidence type="ECO:0000256" key="9">
    <source>
        <dbReference type="ARBA" id="ARBA00047899"/>
    </source>
</evidence>
<dbReference type="EMBL" id="ML994617">
    <property type="protein sequence ID" value="KAF2191163.1"/>
    <property type="molecule type" value="Genomic_DNA"/>
</dbReference>
<keyword evidence="4" id="KW-0808">Transferase</keyword>
<dbReference type="InterPro" id="IPR000719">
    <property type="entry name" value="Prot_kinase_dom"/>
</dbReference>
<dbReference type="PROSITE" id="PS50011">
    <property type="entry name" value="PROTEIN_KINASE_DOM"/>
    <property type="match status" value="1"/>
</dbReference>
<dbReference type="GO" id="GO:0034045">
    <property type="term" value="C:phagophore assembly site membrane"/>
    <property type="evidence" value="ECO:0007669"/>
    <property type="project" value="UniProtKB-SubCell"/>
</dbReference>
<dbReference type="PANTHER" id="PTHR24348:SF22">
    <property type="entry name" value="NON-SPECIFIC SERINE_THREONINE PROTEIN KINASE"/>
    <property type="match status" value="1"/>
</dbReference>
<evidence type="ECO:0000256" key="3">
    <source>
        <dbReference type="ARBA" id="ARBA00022527"/>
    </source>
</evidence>
<dbReference type="GO" id="GO:0005776">
    <property type="term" value="C:autophagosome"/>
    <property type="evidence" value="ECO:0007669"/>
    <property type="project" value="TreeGrafter"/>
</dbReference>
<gene>
    <name evidence="12" type="ORF">K469DRAFT_746583</name>
</gene>
<comment type="catalytic activity">
    <reaction evidence="10">
        <text>L-seryl-[protein] + ATP = O-phospho-L-seryl-[protein] + ADP + H(+)</text>
        <dbReference type="Rhea" id="RHEA:17989"/>
        <dbReference type="Rhea" id="RHEA-COMP:9863"/>
        <dbReference type="Rhea" id="RHEA-COMP:11604"/>
        <dbReference type="ChEBI" id="CHEBI:15378"/>
        <dbReference type="ChEBI" id="CHEBI:29999"/>
        <dbReference type="ChEBI" id="CHEBI:30616"/>
        <dbReference type="ChEBI" id="CHEBI:83421"/>
        <dbReference type="ChEBI" id="CHEBI:456216"/>
        <dbReference type="EC" id="2.7.11.1"/>
    </reaction>
</comment>
<keyword evidence="7" id="KW-0067">ATP-binding</keyword>
<keyword evidence="13" id="KW-1185">Reference proteome</keyword>
<dbReference type="GO" id="GO:0005829">
    <property type="term" value="C:cytosol"/>
    <property type="evidence" value="ECO:0007669"/>
    <property type="project" value="TreeGrafter"/>
</dbReference>
<evidence type="ECO:0000256" key="6">
    <source>
        <dbReference type="ARBA" id="ARBA00022777"/>
    </source>
</evidence>
<dbReference type="PANTHER" id="PTHR24348">
    <property type="entry name" value="SERINE/THREONINE-PROTEIN KINASE UNC-51-RELATED"/>
    <property type="match status" value="1"/>
</dbReference>
<evidence type="ECO:0000256" key="7">
    <source>
        <dbReference type="ARBA" id="ARBA00022840"/>
    </source>
</evidence>
<evidence type="ECO:0000256" key="10">
    <source>
        <dbReference type="ARBA" id="ARBA00048679"/>
    </source>
</evidence>
<dbReference type="OrthoDB" id="3918771at2759"/>
<evidence type="ECO:0000256" key="1">
    <source>
        <dbReference type="ARBA" id="ARBA00004623"/>
    </source>
</evidence>
<dbReference type="GO" id="GO:0010506">
    <property type="term" value="P:regulation of autophagy"/>
    <property type="evidence" value="ECO:0007669"/>
    <property type="project" value="InterPro"/>
</dbReference>
<keyword evidence="6 12" id="KW-0418">Kinase</keyword>
<evidence type="ECO:0000313" key="13">
    <source>
        <dbReference type="Proteomes" id="UP000800200"/>
    </source>
</evidence>
<dbReference type="EC" id="2.7.11.1" evidence="2"/>
<evidence type="ECO:0000313" key="12">
    <source>
        <dbReference type="EMBL" id="KAF2191163.1"/>
    </source>
</evidence>
<accession>A0A6A6EJH4</accession>
<keyword evidence="5" id="KW-0547">Nucleotide-binding</keyword>
<organism evidence="12 13">
    <name type="scientific">Zopfia rhizophila CBS 207.26</name>
    <dbReference type="NCBI Taxonomy" id="1314779"/>
    <lineage>
        <taxon>Eukaryota</taxon>
        <taxon>Fungi</taxon>
        <taxon>Dikarya</taxon>
        <taxon>Ascomycota</taxon>
        <taxon>Pezizomycotina</taxon>
        <taxon>Dothideomycetes</taxon>
        <taxon>Dothideomycetes incertae sedis</taxon>
        <taxon>Zopfiaceae</taxon>
        <taxon>Zopfia</taxon>
    </lineage>
</organism>
<evidence type="ECO:0000256" key="4">
    <source>
        <dbReference type="ARBA" id="ARBA00022679"/>
    </source>
</evidence>
<protein>
    <recommendedName>
        <fullName evidence="2">non-specific serine/threonine protein kinase</fullName>
        <ecNumber evidence="2">2.7.11.1</ecNumber>
    </recommendedName>
    <alternativeName>
        <fullName evidence="8">Autophagy-related protein 1</fullName>
    </alternativeName>
</protein>
<dbReference type="AlphaFoldDB" id="A0A6A6EJH4"/>
<keyword evidence="3" id="KW-0723">Serine/threonine-protein kinase</keyword>
<dbReference type="Gene3D" id="1.10.510.10">
    <property type="entry name" value="Transferase(Phosphotransferase) domain 1"/>
    <property type="match status" value="1"/>
</dbReference>
<proteinExistence type="predicted"/>
<dbReference type="Pfam" id="PF00069">
    <property type="entry name" value="Pkinase"/>
    <property type="match status" value="1"/>
</dbReference>
<dbReference type="Proteomes" id="UP000800200">
    <property type="component" value="Unassembled WGS sequence"/>
</dbReference>
<feature type="domain" description="Protein kinase" evidence="11">
    <location>
        <begin position="39"/>
        <end position="220"/>
    </location>
</feature>
<name>A0A6A6EJH4_9PEZI</name>
<dbReference type="GO" id="GO:0000045">
    <property type="term" value="P:autophagosome assembly"/>
    <property type="evidence" value="ECO:0007669"/>
    <property type="project" value="TreeGrafter"/>
</dbReference>
<comment type="subcellular location">
    <subcellularLocation>
        <location evidence="1">Preautophagosomal structure membrane</location>
        <topology evidence="1">Peripheral membrane protein</topology>
    </subcellularLocation>
</comment>
<dbReference type="InterPro" id="IPR045269">
    <property type="entry name" value="Atg1-like"/>
</dbReference>
<evidence type="ECO:0000256" key="8">
    <source>
        <dbReference type="ARBA" id="ARBA00030237"/>
    </source>
</evidence>
<evidence type="ECO:0000256" key="5">
    <source>
        <dbReference type="ARBA" id="ARBA00022741"/>
    </source>
</evidence>
<comment type="catalytic activity">
    <reaction evidence="9">
        <text>L-threonyl-[protein] + ATP = O-phospho-L-threonyl-[protein] + ADP + H(+)</text>
        <dbReference type="Rhea" id="RHEA:46608"/>
        <dbReference type="Rhea" id="RHEA-COMP:11060"/>
        <dbReference type="Rhea" id="RHEA-COMP:11605"/>
        <dbReference type="ChEBI" id="CHEBI:15378"/>
        <dbReference type="ChEBI" id="CHEBI:30013"/>
        <dbReference type="ChEBI" id="CHEBI:30616"/>
        <dbReference type="ChEBI" id="CHEBI:61977"/>
        <dbReference type="ChEBI" id="CHEBI:456216"/>
        <dbReference type="EC" id="2.7.11.1"/>
    </reaction>
</comment>